<name>A0A6J1NKR9_BICAN</name>
<evidence type="ECO:0000256" key="4">
    <source>
        <dbReference type="ARBA" id="ARBA00006288"/>
    </source>
</evidence>
<comment type="subcellular location">
    <subcellularLocation>
        <location evidence="2">Peroxisome</location>
    </subcellularLocation>
</comment>
<dbReference type="InterPro" id="IPR046373">
    <property type="entry name" value="Acyl-CoA_Oxase/DH_mid-dom_sf"/>
</dbReference>
<dbReference type="InterPro" id="IPR002655">
    <property type="entry name" value="Acyl-CoA_oxidase_C"/>
</dbReference>
<reference evidence="17" key="1">
    <citation type="submission" date="2025-05" db="UniProtKB">
        <authorList>
            <consortium name="RefSeq"/>
        </authorList>
    </citation>
    <scope>NUCLEOTIDE SEQUENCE [LARGE SCALE GENOMIC DNA]</scope>
</reference>
<evidence type="ECO:0000256" key="13">
    <source>
        <dbReference type="PIRSR" id="PIRSR000168-2"/>
    </source>
</evidence>
<evidence type="ECO:0000256" key="7">
    <source>
        <dbReference type="ARBA" id="ARBA00022832"/>
    </source>
</evidence>
<dbReference type="PANTHER" id="PTHR10909">
    <property type="entry name" value="ELECTRON TRANSPORT OXIDOREDUCTASE"/>
    <property type="match status" value="1"/>
</dbReference>
<accession>A0A6J1NKR9</accession>
<evidence type="ECO:0000256" key="11">
    <source>
        <dbReference type="PIRNR" id="PIRNR000168"/>
    </source>
</evidence>
<dbReference type="InterPro" id="IPR012258">
    <property type="entry name" value="Acyl-CoA_oxidase"/>
</dbReference>
<dbReference type="SUPFAM" id="SSF56645">
    <property type="entry name" value="Acyl-CoA dehydrogenase NM domain-like"/>
    <property type="match status" value="1"/>
</dbReference>
<feature type="binding site" evidence="13">
    <location>
        <position position="150"/>
    </location>
    <ligand>
        <name>FAD</name>
        <dbReference type="ChEBI" id="CHEBI:57692"/>
    </ligand>
</feature>
<dbReference type="InterPro" id="IPR037069">
    <property type="entry name" value="AcylCoA_DH/ox_N_sf"/>
</dbReference>
<evidence type="ECO:0000259" key="15">
    <source>
        <dbReference type="Pfam" id="PF14749"/>
    </source>
</evidence>
<dbReference type="InterPro" id="IPR029320">
    <property type="entry name" value="Acyl-CoA_ox_N"/>
</dbReference>
<keyword evidence="7" id="KW-0276">Fatty acid metabolism</keyword>
<keyword evidence="9" id="KW-0443">Lipid metabolism</keyword>
<sequence length="668" mass="75379">MGQMNEDLKREREKCSFNMNDLINLMDGGPDKTKMRREREDIMISRRDAYADIPEEYLSYKEQYEQAVKKSAYVFSLLRRLQHEGKTNLHNYRDVMANFLRSSDVGTGFPIAIHYIMFIPTIMSQASEEQQAQWLQRAWDCNIVGSYAQTELGHGTFIRGLETTATYDPSTKEFVLNSPTLTSYKWWGGGLGQTANYAIVVAQLYTKGECHGVHLFIVQLRDEETHMPLPGIKIGDVGLKMALNGVNNGFLGFNNCRIPRNQMLMKHSQVLEDGTYVRSPNSKLNYGAMVFTRVVIACDMVNYLSKAATIAVRFSAVRRQCQSKAGEPESQILDYLTQQHKLLPAVAACYALKVTAGKLWDTFSIVNEEMIAGNYERLPEIHALSCCLKAIATRDAASFIETCRLACGGHGFTYSSNLPATYCNAVAACTYEGENTVLLLQTARFLAKTWQDIDNENGKLTPTVEYLKTAKVKGYSHEWVNSVENIVYGFQVVSMRKIASCVKSMQTRVASGATFEDAWNMASVQLVSAAEAHCRVMILSTFSSEIKEMTRTTSKEIKRVLEQIVTLYAVYWALERLSDLLQYTTITGAHVDNLRAWYEELLTQLRPNAVGLVDAFDLRDEMLQSTLGAYDGRVYERLMEAALQSPLNAEPVNYTFQKYLKPFLQGKL</sequence>
<dbReference type="PANTHER" id="PTHR10909:SF250">
    <property type="entry name" value="PEROXISOMAL ACYL-COENZYME A OXIDASE 1"/>
    <property type="match status" value="1"/>
</dbReference>
<keyword evidence="10" id="KW-0576">Peroxisome</keyword>
<keyword evidence="17" id="KW-1185">Reference proteome</keyword>
<keyword evidence="5 11" id="KW-0285">Flavoprotein</keyword>
<dbReference type="Gene3D" id="2.40.110.10">
    <property type="entry name" value="Butyryl-CoA Dehydrogenase, subunit A, domain 2"/>
    <property type="match status" value="1"/>
</dbReference>
<dbReference type="Pfam" id="PF01756">
    <property type="entry name" value="ACOX"/>
    <property type="match status" value="1"/>
</dbReference>
<dbReference type="GO" id="GO:0005504">
    <property type="term" value="F:fatty acid binding"/>
    <property type="evidence" value="ECO:0007669"/>
    <property type="project" value="TreeGrafter"/>
</dbReference>
<dbReference type="GO" id="GO:0071949">
    <property type="term" value="F:FAD binding"/>
    <property type="evidence" value="ECO:0007669"/>
    <property type="project" value="InterPro"/>
</dbReference>
<evidence type="ECO:0000256" key="8">
    <source>
        <dbReference type="ARBA" id="ARBA00023002"/>
    </source>
</evidence>
<comment type="pathway">
    <text evidence="3">Lipid metabolism; peroxisomal fatty acid beta-oxidation.</text>
</comment>
<dbReference type="PIRSF" id="PIRSF000168">
    <property type="entry name" value="Acyl-CoA_oxidase"/>
    <property type="match status" value="1"/>
</dbReference>
<evidence type="ECO:0000256" key="9">
    <source>
        <dbReference type="ARBA" id="ARBA00023098"/>
    </source>
</evidence>
<feature type="domain" description="Acyl-CoA oxidase C-terminal" evidence="14">
    <location>
        <begin position="483"/>
        <end position="665"/>
    </location>
</feature>
<comment type="cofactor">
    <cofactor evidence="1">
        <name>FAD</name>
        <dbReference type="ChEBI" id="CHEBI:57692"/>
    </cofactor>
</comment>
<feature type="binding site" evidence="13">
    <location>
        <position position="189"/>
    </location>
    <ligand>
        <name>FAD</name>
        <dbReference type="ChEBI" id="CHEBI:57692"/>
    </ligand>
</feature>
<dbReference type="GO" id="GO:0003997">
    <property type="term" value="F:acyl-CoA oxidase activity"/>
    <property type="evidence" value="ECO:0007669"/>
    <property type="project" value="InterPro"/>
</dbReference>
<evidence type="ECO:0000313" key="17">
    <source>
        <dbReference type="Proteomes" id="UP001652582"/>
    </source>
</evidence>
<dbReference type="Pfam" id="PF22924">
    <property type="entry name" value="ACOX_C_alpha1"/>
    <property type="match status" value="1"/>
</dbReference>
<dbReference type="Gene3D" id="1.10.540.10">
    <property type="entry name" value="Acyl-CoA dehydrogenase/oxidase, N-terminal domain"/>
    <property type="match status" value="1"/>
</dbReference>
<evidence type="ECO:0000256" key="5">
    <source>
        <dbReference type="ARBA" id="ARBA00022630"/>
    </source>
</evidence>
<evidence type="ECO:0000313" key="18">
    <source>
        <dbReference type="RefSeq" id="XP_023945597.2"/>
    </source>
</evidence>
<dbReference type="GO" id="GO:0055088">
    <property type="term" value="P:lipid homeostasis"/>
    <property type="evidence" value="ECO:0007669"/>
    <property type="project" value="TreeGrafter"/>
</dbReference>
<comment type="similarity">
    <text evidence="4 11">Belongs to the acyl-CoA oxidase family.</text>
</comment>
<dbReference type="RefSeq" id="XP_023945597.2">
    <property type="nucleotide sequence ID" value="XM_024089829.2"/>
</dbReference>
<dbReference type="Proteomes" id="UP001652582">
    <property type="component" value="Chromosome 1"/>
</dbReference>
<evidence type="ECO:0000256" key="1">
    <source>
        <dbReference type="ARBA" id="ARBA00001974"/>
    </source>
</evidence>
<evidence type="ECO:0000256" key="12">
    <source>
        <dbReference type="PIRSR" id="PIRSR000168-1"/>
    </source>
</evidence>
<dbReference type="KEGG" id="bany:112051257"/>
<dbReference type="InterPro" id="IPR036250">
    <property type="entry name" value="AcylCo_DH-like_C"/>
</dbReference>
<proteinExistence type="inferred from homology"/>
<evidence type="ECO:0000259" key="16">
    <source>
        <dbReference type="Pfam" id="PF22924"/>
    </source>
</evidence>
<evidence type="ECO:0000256" key="6">
    <source>
        <dbReference type="ARBA" id="ARBA00022827"/>
    </source>
</evidence>
<reference evidence="18" key="2">
    <citation type="submission" date="2025-08" db="UniProtKB">
        <authorList>
            <consortium name="RefSeq"/>
        </authorList>
    </citation>
    <scope>IDENTIFICATION</scope>
</reference>
<evidence type="ECO:0000256" key="2">
    <source>
        <dbReference type="ARBA" id="ARBA00004275"/>
    </source>
</evidence>
<feature type="domain" description="Acyl-CoA oxidase C-alpha1" evidence="16">
    <location>
        <begin position="286"/>
        <end position="446"/>
    </location>
</feature>
<feature type="domain" description="Acyl-coenzyme A oxidase N-terminal" evidence="15">
    <location>
        <begin position="19"/>
        <end position="144"/>
    </location>
</feature>
<dbReference type="InterPro" id="IPR009100">
    <property type="entry name" value="AcylCoA_DH/oxidase_NM_dom_sf"/>
</dbReference>
<dbReference type="Gene3D" id="1.20.140.10">
    <property type="entry name" value="Butyryl-CoA Dehydrogenase, subunit A, domain 3"/>
    <property type="match status" value="2"/>
</dbReference>
<organism evidence="17 18">
    <name type="scientific">Bicyclus anynana</name>
    <name type="common">Squinting bush brown butterfly</name>
    <dbReference type="NCBI Taxonomy" id="110368"/>
    <lineage>
        <taxon>Eukaryota</taxon>
        <taxon>Metazoa</taxon>
        <taxon>Ecdysozoa</taxon>
        <taxon>Arthropoda</taxon>
        <taxon>Hexapoda</taxon>
        <taxon>Insecta</taxon>
        <taxon>Pterygota</taxon>
        <taxon>Neoptera</taxon>
        <taxon>Endopterygota</taxon>
        <taxon>Lepidoptera</taxon>
        <taxon>Glossata</taxon>
        <taxon>Ditrysia</taxon>
        <taxon>Papilionoidea</taxon>
        <taxon>Nymphalidae</taxon>
        <taxon>Satyrinae</taxon>
        <taxon>Satyrini</taxon>
        <taxon>Mycalesina</taxon>
        <taxon>Bicyclus</taxon>
    </lineage>
</organism>
<dbReference type="SUPFAM" id="SSF47203">
    <property type="entry name" value="Acyl-CoA dehydrogenase C-terminal domain-like"/>
    <property type="match status" value="2"/>
</dbReference>
<protein>
    <recommendedName>
        <fullName evidence="11">Acyl-coenzyme A oxidase</fullName>
    </recommendedName>
</protein>
<evidence type="ECO:0000256" key="10">
    <source>
        <dbReference type="ARBA" id="ARBA00023140"/>
    </source>
</evidence>
<dbReference type="GeneID" id="112051257"/>
<dbReference type="InterPro" id="IPR055060">
    <property type="entry name" value="ACOX_C_alpha1"/>
</dbReference>
<gene>
    <name evidence="18" type="primary">LOC112051257</name>
</gene>
<dbReference type="OrthoDB" id="538336at2759"/>
<evidence type="ECO:0000259" key="14">
    <source>
        <dbReference type="Pfam" id="PF01756"/>
    </source>
</evidence>
<dbReference type="AlphaFoldDB" id="A0A6J1NKR9"/>
<evidence type="ECO:0000256" key="3">
    <source>
        <dbReference type="ARBA" id="ARBA00004846"/>
    </source>
</evidence>
<keyword evidence="8" id="KW-0560">Oxidoreductase</keyword>
<feature type="active site" description="Proton acceptor" evidence="12">
    <location>
        <position position="432"/>
    </location>
</feature>
<dbReference type="Pfam" id="PF14749">
    <property type="entry name" value="Acyl-CoA_ox_N"/>
    <property type="match status" value="1"/>
</dbReference>
<dbReference type="GO" id="GO:0005777">
    <property type="term" value="C:peroxisome"/>
    <property type="evidence" value="ECO:0007669"/>
    <property type="project" value="UniProtKB-SubCell"/>
</dbReference>
<keyword evidence="6 11" id="KW-0274">FAD</keyword>
<dbReference type="GO" id="GO:0033540">
    <property type="term" value="P:fatty acid beta-oxidation using acyl-CoA oxidase"/>
    <property type="evidence" value="ECO:0007669"/>
    <property type="project" value="TreeGrafter"/>
</dbReference>